<keyword evidence="8" id="KW-0106">Calcium</keyword>
<dbReference type="FunFam" id="2.10.25.10:FF:000038">
    <property type="entry name" value="Fibrillin 2"/>
    <property type="match status" value="10"/>
</dbReference>
<comment type="subcellular location">
    <subcellularLocation>
        <location evidence="1">Cell membrane</location>
        <topology evidence="1">Multi-pass membrane protein</topology>
    </subcellularLocation>
</comment>
<sequence length="1142" mass="124098">YSMILSLFVSALSGFCWFICFKETHFSSADKACEKSTICPSYAICEVISGGYRCACKRGSVSSTGERYFTDKSVTCQDIDECSQDPSPCGPNSICINMPGSYTCTCQPGYLPPSQLDSPFSCTDIDECSRDPSPCGPNSICTNTPGSYTCTCREGYFPPSLSGAPFSCKDIDECSQDPSPCGPNSICINMPGSYTCTCQPGYLPPSQLDSPFSCTDIDECSHHPSPCGPNSICRNTLGRYTCTCQAGYLPPNSAPPDIDECSQDPSPCGPNSICINMPGSYTCTCQPGYLPPSQLDSPFSCTDIDECSRDPSPCGPNSICTNTPGSYTCTCREGYFPPSLSGAPFSCKDIDECSHHPSPCGPNSICRNTLGRYTCTCQAGYLPPRKSSAPFSCTDIDECSRDPSPCGPNSICTNTPGSYTCTCREGYFPPSLSGAPFSCKDIDECSHHPSPCGPNSICRNTLGRYTCTCQAGYLPPRKSSAPFSCTDIDECSRDPSPCGPNSICTNTPGSYTCTCRAGYLAPSQVGSPFSCTDIDECSQDPSPCGPDSICTNTLGSYICRCRAGYLPPIQSDVRFSCTEVTSKCRAHFLEENDLQTSRNLQVTEAGQRPHAAYCTLLKSTFRTLGEPCKEKISTVCLEKAAGGFASILEQTSSWSNLSTEQLSVSATIVLHSVERIVMDILTNPTENRNLTFRTEELDVQMKVIGNGCSSEDSVISLGAKGESMEISCRMVQESTAQGTAGVAFASYVGMETIMNGSFFQDQKDSSGHAVRMISRVVSAWLTSQTKIKVTDPVNYTFQHIMPSNRSEKPVCVSWETTAQSGSWSPAGCRVLRFNATYTTCNCNHISSLAVLMAWGEITADFPLFLISHVGLALSLLCLLLAILTFLLCRSIRNVNTSIHLQLCLCLFVADLLFLTAVDRTRHQVGCAVIAGFLHYLFLACFAWMFLEAVVLLLTVRNLGVINYFSTHSPKMWFLSLFGYGFPTLVVAVSATLMPKGYSRQENCWLNMERGFIWIFLGPVCVIVGISSVIFAVTLWMLQRKLSSLNSEVSTLKDTRLLTFKAIAQVFILGCTWIFGLFQTGPAAVVMAYLFTILNSLQGVFIFLVHCLLNRQVQEEYKRWFTCKSKSYSVVSMSASATSSKVV</sequence>
<dbReference type="PROSITE" id="PS50261">
    <property type="entry name" value="G_PROTEIN_RECEP_F2_4"/>
    <property type="match status" value="1"/>
</dbReference>
<dbReference type="Pfam" id="PF07645">
    <property type="entry name" value="EGF_CA"/>
    <property type="match status" value="11"/>
</dbReference>
<dbReference type="InterPro" id="IPR000742">
    <property type="entry name" value="EGF"/>
</dbReference>
<dbReference type="InterPro" id="IPR001740">
    <property type="entry name" value="GPCR_2_EMR1-like_rcpt"/>
</dbReference>
<dbReference type="SMART" id="SM00181">
    <property type="entry name" value="EGF"/>
    <property type="match status" value="12"/>
</dbReference>
<dbReference type="GO" id="GO:0005886">
    <property type="term" value="C:plasma membrane"/>
    <property type="evidence" value="ECO:0007669"/>
    <property type="project" value="UniProtKB-SubCell"/>
</dbReference>
<dbReference type="AlphaFoldDB" id="K7FW83"/>
<feature type="domain" description="EGF-like" evidence="19">
    <location>
        <begin position="487"/>
        <end position="525"/>
    </location>
</feature>
<evidence type="ECO:0000256" key="4">
    <source>
        <dbReference type="ARBA" id="ARBA00022536"/>
    </source>
</evidence>
<evidence type="ECO:0000256" key="13">
    <source>
        <dbReference type="ARBA" id="ARBA00023170"/>
    </source>
</evidence>
<keyword evidence="9 17" id="KW-1133">Transmembrane helix</keyword>
<feature type="domain" description="EGF-like" evidence="19">
    <location>
        <begin position="303"/>
        <end position="341"/>
    </location>
</feature>
<evidence type="ECO:0008006" key="24">
    <source>
        <dbReference type="Google" id="ProtNLM"/>
    </source>
</evidence>
<dbReference type="InterPro" id="IPR000203">
    <property type="entry name" value="GPS"/>
</dbReference>
<evidence type="ECO:0000256" key="18">
    <source>
        <dbReference type="SAM" id="SignalP"/>
    </source>
</evidence>
<evidence type="ECO:0000256" key="17">
    <source>
        <dbReference type="SAM" id="Phobius"/>
    </source>
</evidence>
<dbReference type="InterPro" id="IPR009030">
    <property type="entry name" value="Growth_fac_rcpt_cys_sf"/>
</dbReference>
<dbReference type="CDD" id="cd15439">
    <property type="entry name" value="7tmB2_EMR"/>
    <property type="match status" value="1"/>
</dbReference>
<dbReference type="EMBL" id="AGCU01027219">
    <property type="status" value="NOT_ANNOTATED_CDS"/>
    <property type="molecule type" value="Genomic_DNA"/>
</dbReference>
<protein>
    <recommendedName>
        <fullName evidence="24">Adhesion G protein-coupled receptor E1</fullName>
    </recommendedName>
</protein>
<reference evidence="23" key="2">
    <citation type="journal article" date="2013" name="Nat. Genet.">
        <title>The draft genomes of soft-shell turtle and green sea turtle yield insights into the development and evolution of the turtle-specific body plan.</title>
        <authorList>
            <person name="Wang Z."/>
            <person name="Pascual-Anaya J."/>
            <person name="Zadissa A."/>
            <person name="Li W."/>
            <person name="Niimura Y."/>
            <person name="Huang Z."/>
            <person name="Li C."/>
            <person name="White S."/>
            <person name="Xiong Z."/>
            <person name="Fang D."/>
            <person name="Wang B."/>
            <person name="Ming Y."/>
            <person name="Chen Y."/>
            <person name="Zheng Y."/>
            <person name="Kuraku S."/>
            <person name="Pignatelli M."/>
            <person name="Herrero J."/>
            <person name="Beal K."/>
            <person name="Nozawa M."/>
            <person name="Li Q."/>
            <person name="Wang J."/>
            <person name="Zhang H."/>
            <person name="Yu L."/>
            <person name="Shigenobu S."/>
            <person name="Wang J."/>
            <person name="Liu J."/>
            <person name="Flicek P."/>
            <person name="Searle S."/>
            <person name="Wang J."/>
            <person name="Kuratani S."/>
            <person name="Yin Y."/>
            <person name="Aken B."/>
            <person name="Zhang G."/>
            <person name="Irie N."/>
        </authorList>
    </citation>
    <scope>NUCLEOTIDE SEQUENCE [LARGE SCALE GENOMIC DNA]</scope>
    <source>
        <strain evidence="23">Daiwa-1</strain>
    </source>
</reference>
<evidence type="ECO:0000256" key="10">
    <source>
        <dbReference type="ARBA" id="ARBA00023040"/>
    </source>
</evidence>
<dbReference type="FunFam" id="1.20.1070.10:FF:000054">
    <property type="entry name" value="Adhesion G protein-coupled receptor E3"/>
    <property type="match status" value="1"/>
</dbReference>
<feature type="domain" description="EGF-like" evidence="19">
    <location>
        <begin position="170"/>
        <end position="208"/>
    </location>
</feature>
<dbReference type="PRINTS" id="PR00249">
    <property type="entry name" value="GPCRSECRETIN"/>
</dbReference>
<dbReference type="OMA" id="PGRFICT"/>
<dbReference type="GO" id="GO:0004930">
    <property type="term" value="F:G protein-coupled receptor activity"/>
    <property type="evidence" value="ECO:0007669"/>
    <property type="project" value="UniProtKB-KW"/>
</dbReference>
<feature type="transmembrane region" description="Helical" evidence="17">
    <location>
        <begin position="1057"/>
        <end position="1077"/>
    </location>
</feature>
<evidence type="ECO:0000256" key="5">
    <source>
        <dbReference type="ARBA" id="ARBA00022692"/>
    </source>
</evidence>
<feature type="domain" description="EGF-like" evidence="19">
    <location>
        <begin position="441"/>
        <end position="479"/>
    </location>
</feature>
<feature type="domain" description="EGF-like" evidence="19">
    <location>
        <begin position="78"/>
        <end position="116"/>
    </location>
</feature>
<dbReference type="EMBL" id="AGCU01027221">
    <property type="status" value="NOT_ANNOTATED_CDS"/>
    <property type="molecule type" value="Genomic_DNA"/>
</dbReference>
<dbReference type="Pfam" id="PF01825">
    <property type="entry name" value="GPS"/>
    <property type="match status" value="1"/>
</dbReference>
<keyword evidence="10" id="KW-0297">G-protein coupled receptor</keyword>
<dbReference type="InterPro" id="IPR046338">
    <property type="entry name" value="GAIN_dom_sf"/>
</dbReference>
<proteinExistence type="inferred from homology"/>
<dbReference type="PANTHER" id="PTHR24039">
    <property type="entry name" value="FIBRILLIN-RELATED"/>
    <property type="match status" value="1"/>
</dbReference>
<comment type="similarity">
    <text evidence="2">Belongs to the G-protein coupled receptor 2 family. Adhesion G-protein coupled receptor (ADGR) subfamily.</text>
</comment>
<dbReference type="PROSITE" id="PS50221">
    <property type="entry name" value="GAIN_B"/>
    <property type="match status" value="1"/>
</dbReference>
<dbReference type="Proteomes" id="UP000007267">
    <property type="component" value="Unassembled WGS sequence"/>
</dbReference>
<reference evidence="22" key="3">
    <citation type="submission" date="2025-08" db="UniProtKB">
        <authorList>
            <consortium name="Ensembl"/>
        </authorList>
    </citation>
    <scope>IDENTIFICATION</scope>
</reference>
<dbReference type="HOGENOM" id="CLU_002753_3_7_1"/>
<dbReference type="eggNOG" id="KOG4193">
    <property type="taxonomic scope" value="Eukaryota"/>
</dbReference>
<dbReference type="FunFam" id="2.10.25.10:FF:000017">
    <property type="entry name" value="latent-transforming growth factor beta-binding protein 4 isoform X1"/>
    <property type="match status" value="1"/>
</dbReference>
<dbReference type="PROSITE" id="PS00650">
    <property type="entry name" value="G_PROTEIN_RECEP_F2_2"/>
    <property type="match status" value="1"/>
</dbReference>
<dbReference type="SUPFAM" id="SSF81321">
    <property type="entry name" value="Family A G protein-coupled receptor-like"/>
    <property type="match status" value="1"/>
</dbReference>
<dbReference type="PROSITE" id="PS01187">
    <property type="entry name" value="EGF_CA"/>
    <property type="match status" value="3"/>
</dbReference>
<dbReference type="PROSITE" id="PS00010">
    <property type="entry name" value="ASX_HYDROXYL"/>
    <property type="match status" value="11"/>
</dbReference>
<evidence type="ECO:0000256" key="11">
    <source>
        <dbReference type="ARBA" id="ARBA00023136"/>
    </source>
</evidence>
<dbReference type="PRINTS" id="PR01128">
    <property type="entry name" value="EMR1HORMONER"/>
</dbReference>
<evidence type="ECO:0000259" key="19">
    <source>
        <dbReference type="PROSITE" id="PS50026"/>
    </source>
</evidence>
<dbReference type="CDD" id="cd00054">
    <property type="entry name" value="EGF_CA"/>
    <property type="match status" value="11"/>
</dbReference>
<feature type="domain" description="EGF-like" evidence="19">
    <location>
        <begin position="124"/>
        <end position="162"/>
    </location>
</feature>
<evidence type="ECO:0000256" key="7">
    <source>
        <dbReference type="ARBA" id="ARBA00022737"/>
    </source>
</evidence>
<feature type="domain" description="EGF-like" evidence="19">
    <location>
        <begin position="395"/>
        <end position="433"/>
    </location>
</feature>
<keyword evidence="7" id="KW-0677">Repeat</keyword>
<dbReference type="InterPro" id="IPR049883">
    <property type="entry name" value="NOTCH1_EGF-like"/>
</dbReference>
<feature type="transmembrane region" description="Helical" evidence="17">
    <location>
        <begin position="898"/>
        <end position="917"/>
    </location>
</feature>
<dbReference type="Gene3D" id="2.10.25.10">
    <property type="entry name" value="Laminin"/>
    <property type="match status" value="12"/>
</dbReference>
<dbReference type="EMBL" id="AGCU01027218">
    <property type="status" value="NOT_ANNOTATED_CDS"/>
    <property type="molecule type" value="Genomic_DNA"/>
</dbReference>
<feature type="transmembrane region" description="Helical" evidence="17">
    <location>
        <begin position="973"/>
        <end position="992"/>
    </location>
</feature>
<evidence type="ECO:0000313" key="23">
    <source>
        <dbReference type="Proteomes" id="UP000007267"/>
    </source>
</evidence>
<feature type="transmembrane region" description="Helical" evidence="17">
    <location>
        <begin position="929"/>
        <end position="953"/>
    </location>
</feature>
<dbReference type="SUPFAM" id="SSF57196">
    <property type="entry name" value="EGF/Laminin"/>
    <property type="match status" value="2"/>
</dbReference>
<dbReference type="InterPro" id="IPR001881">
    <property type="entry name" value="EGF-like_Ca-bd_dom"/>
</dbReference>
<feature type="domain" description="GAIN-B" evidence="20">
    <location>
        <begin position="688"/>
        <end position="858"/>
    </location>
</feature>
<dbReference type="GeneTree" id="ENSGT00940000161354"/>
<evidence type="ECO:0000256" key="9">
    <source>
        <dbReference type="ARBA" id="ARBA00022989"/>
    </source>
</evidence>
<name>K7FW83_PELSI</name>
<feature type="transmembrane region" description="Helical" evidence="17">
    <location>
        <begin position="1083"/>
        <end position="1108"/>
    </location>
</feature>
<dbReference type="SMART" id="SM00179">
    <property type="entry name" value="EGF_CA"/>
    <property type="match status" value="11"/>
</dbReference>
<feature type="domain" description="EGF-like" evidence="19">
    <location>
        <begin position="257"/>
        <end position="295"/>
    </location>
</feature>
<organism evidence="22 23">
    <name type="scientific">Pelodiscus sinensis</name>
    <name type="common">Chinese softshell turtle</name>
    <name type="synonym">Trionyx sinensis</name>
    <dbReference type="NCBI Taxonomy" id="13735"/>
    <lineage>
        <taxon>Eukaryota</taxon>
        <taxon>Metazoa</taxon>
        <taxon>Chordata</taxon>
        <taxon>Craniata</taxon>
        <taxon>Vertebrata</taxon>
        <taxon>Euteleostomi</taxon>
        <taxon>Archelosauria</taxon>
        <taxon>Testudinata</taxon>
        <taxon>Testudines</taxon>
        <taxon>Cryptodira</taxon>
        <taxon>Trionychia</taxon>
        <taxon>Trionychidae</taxon>
        <taxon>Pelodiscus</taxon>
    </lineage>
</organism>
<keyword evidence="12" id="KW-1015">Disulfide bond</keyword>
<feature type="transmembrane region" description="Helical" evidence="17">
    <location>
        <begin position="1012"/>
        <end position="1037"/>
    </location>
</feature>
<dbReference type="EMBL" id="AGCU01027222">
    <property type="status" value="NOT_ANNOTATED_CDS"/>
    <property type="molecule type" value="Genomic_DNA"/>
</dbReference>
<keyword evidence="23" id="KW-1185">Reference proteome</keyword>
<keyword evidence="5 17" id="KW-0812">Transmembrane</keyword>
<evidence type="ECO:0000259" key="21">
    <source>
        <dbReference type="PROSITE" id="PS50261"/>
    </source>
</evidence>
<dbReference type="GO" id="GO:0005509">
    <property type="term" value="F:calcium ion binding"/>
    <property type="evidence" value="ECO:0007669"/>
    <property type="project" value="InterPro"/>
</dbReference>
<dbReference type="EMBL" id="AGCU01027223">
    <property type="status" value="NOT_ANNOTATED_CDS"/>
    <property type="molecule type" value="Genomic_DNA"/>
</dbReference>
<dbReference type="InterPro" id="IPR000832">
    <property type="entry name" value="GPCR_2_secretin-like"/>
</dbReference>
<evidence type="ECO:0000313" key="22">
    <source>
        <dbReference type="Ensembl" id="ENSPSIP00000012293.1"/>
    </source>
</evidence>
<dbReference type="InterPro" id="IPR017983">
    <property type="entry name" value="GPCR_2_secretin-like_CS"/>
</dbReference>
<reference evidence="23" key="1">
    <citation type="submission" date="2011-10" db="EMBL/GenBank/DDBJ databases">
        <authorList>
            <consortium name="Soft-shell Turtle Genome Consortium"/>
        </authorList>
    </citation>
    <scope>NUCLEOTIDE SEQUENCE [LARGE SCALE GENOMIC DNA]</scope>
    <source>
        <strain evidence="23">Daiwa-1</strain>
    </source>
</reference>
<feature type="signal peptide" evidence="18">
    <location>
        <begin position="1"/>
        <end position="18"/>
    </location>
</feature>
<dbReference type="Gene3D" id="2.60.220.50">
    <property type="match status" value="1"/>
</dbReference>
<evidence type="ECO:0000256" key="16">
    <source>
        <dbReference type="PROSITE-ProRule" id="PRU00076"/>
    </source>
</evidence>
<dbReference type="InterPro" id="IPR000152">
    <property type="entry name" value="EGF-type_Asp/Asn_hydroxyl_site"/>
</dbReference>
<keyword evidence="11 17" id="KW-0472">Membrane</keyword>
<evidence type="ECO:0000256" key="15">
    <source>
        <dbReference type="ARBA" id="ARBA00023224"/>
    </source>
</evidence>
<dbReference type="SMART" id="SM00303">
    <property type="entry name" value="GPS"/>
    <property type="match status" value="1"/>
</dbReference>
<keyword evidence="15" id="KW-0807">Transducer</keyword>
<comment type="caution">
    <text evidence="16">Lacks conserved residue(s) required for the propagation of feature annotation.</text>
</comment>
<evidence type="ECO:0000256" key="3">
    <source>
        <dbReference type="ARBA" id="ARBA00022475"/>
    </source>
</evidence>
<reference evidence="22" key="4">
    <citation type="submission" date="2025-09" db="UniProtKB">
        <authorList>
            <consortium name="Ensembl"/>
        </authorList>
    </citation>
    <scope>IDENTIFICATION</scope>
</reference>
<dbReference type="EMBL" id="AGCU01027220">
    <property type="status" value="NOT_ANNOTATED_CDS"/>
    <property type="molecule type" value="Genomic_DNA"/>
</dbReference>
<dbReference type="SUPFAM" id="SSF57184">
    <property type="entry name" value="Growth factor receptor domain"/>
    <property type="match status" value="3"/>
</dbReference>
<dbReference type="InterPro" id="IPR057244">
    <property type="entry name" value="GAIN_B"/>
</dbReference>
<evidence type="ECO:0000256" key="2">
    <source>
        <dbReference type="ARBA" id="ARBA00007343"/>
    </source>
</evidence>
<dbReference type="Ensembl" id="ENSPSIT00000012352.1">
    <property type="protein sequence ID" value="ENSPSIP00000012293.1"/>
    <property type="gene ID" value="ENSPSIG00000010960.1"/>
</dbReference>
<evidence type="ECO:0000256" key="14">
    <source>
        <dbReference type="ARBA" id="ARBA00023180"/>
    </source>
</evidence>
<keyword evidence="4 16" id="KW-0245">EGF-like domain</keyword>
<accession>K7FW83</accession>
<keyword evidence="3" id="KW-1003">Cell membrane</keyword>
<dbReference type="EMBL" id="AGCU01027224">
    <property type="status" value="NOT_ANNOTATED_CDS"/>
    <property type="molecule type" value="Genomic_DNA"/>
</dbReference>
<keyword evidence="6 18" id="KW-0732">Signal</keyword>
<feature type="transmembrane region" description="Helical" evidence="17">
    <location>
        <begin position="861"/>
        <end position="886"/>
    </location>
</feature>
<evidence type="ECO:0000256" key="1">
    <source>
        <dbReference type="ARBA" id="ARBA00004651"/>
    </source>
</evidence>
<evidence type="ECO:0000256" key="6">
    <source>
        <dbReference type="ARBA" id="ARBA00022729"/>
    </source>
</evidence>
<dbReference type="GO" id="GO:0007166">
    <property type="term" value="P:cell surface receptor signaling pathway"/>
    <property type="evidence" value="ECO:0007669"/>
    <property type="project" value="InterPro"/>
</dbReference>
<evidence type="ECO:0000256" key="8">
    <source>
        <dbReference type="ARBA" id="ARBA00022837"/>
    </source>
</evidence>
<feature type="domain" description="G-protein coupled receptors family 2 profile 2" evidence="21">
    <location>
        <begin position="863"/>
        <end position="1109"/>
    </location>
</feature>
<dbReference type="PROSITE" id="PS50026">
    <property type="entry name" value="EGF_3"/>
    <property type="match status" value="11"/>
</dbReference>
<dbReference type="PANTHER" id="PTHR24039:SF48">
    <property type="entry name" value="FIBRILLIN-2 ISOFORM X1-RELATED"/>
    <property type="match status" value="1"/>
</dbReference>
<feature type="domain" description="EGF-like" evidence="19">
    <location>
        <begin position="216"/>
        <end position="254"/>
    </location>
</feature>
<dbReference type="Pfam" id="PF00002">
    <property type="entry name" value="7tm_2"/>
    <property type="match status" value="1"/>
</dbReference>
<evidence type="ECO:0000256" key="12">
    <source>
        <dbReference type="ARBA" id="ARBA00023157"/>
    </source>
</evidence>
<feature type="domain" description="EGF-like" evidence="19">
    <location>
        <begin position="533"/>
        <end position="571"/>
    </location>
</feature>
<dbReference type="InterPro" id="IPR018097">
    <property type="entry name" value="EGF_Ca-bd_CS"/>
</dbReference>
<dbReference type="EMBL" id="AGCU01027225">
    <property type="status" value="NOT_ANNOTATED_CDS"/>
    <property type="molecule type" value="Genomic_DNA"/>
</dbReference>
<dbReference type="Gene3D" id="1.20.1070.10">
    <property type="entry name" value="Rhodopsin 7-helix transmembrane proteins"/>
    <property type="match status" value="1"/>
</dbReference>
<keyword evidence="13" id="KW-0675">Receptor</keyword>
<evidence type="ECO:0000259" key="20">
    <source>
        <dbReference type="PROSITE" id="PS50221"/>
    </source>
</evidence>
<feature type="chain" id="PRO_5003902209" description="Adhesion G protein-coupled receptor E1" evidence="18">
    <location>
        <begin position="19"/>
        <end position="1142"/>
    </location>
</feature>
<feature type="domain" description="EGF-like" evidence="19">
    <location>
        <begin position="349"/>
        <end position="387"/>
    </location>
</feature>
<dbReference type="InterPro" id="IPR017981">
    <property type="entry name" value="GPCR_2-like_7TM"/>
</dbReference>
<keyword evidence="14" id="KW-0325">Glycoprotein</keyword>